<proteinExistence type="predicted"/>
<accession>A0A137ZZZ7</accession>
<evidence type="ECO:0000313" key="4">
    <source>
        <dbReference type="Proteomes" id="UP000070409"/>
    </source>
</evidence>
<protein>
    <recommendedName>
        <fullName evidence="5">tRNA nuclease CdiA C-terminal domain-containing protein</fullName>
    </recommendedName>
</protein>
<sequence>MFHVHALQELRRRLLISGRVDERVGKPLDRRERTVVDTLVAEGRNVTVLARARTGDSTPDIAVDGRAAEIKSSTRGNARAFAFRVGEVWDRQGTGLVFVNADESAIDHADLVGAMQALVAHGDAAYIRVIGRRADIELGRWP</sequence>
<evidence type="ECO:0000313" key="3">
    <source>
        <dbReference type="Proteomes" id="UP000070258"/>
    </source>
</evidence>
<keyword evidence="4" id="KW-1185">Reference proteome</keyword>
<name>A0A137ZZZ7_9ACTN</name>
<dbReference type="EMBL" id="LSRE01000050">
    <property type="protein sequence ID" value="KXO89135.1"/>
    <property type="molecule type" value="Genomic_DNA"/>
</dbReference>
<reference evidence="2" key="2">
    <citation type="submission" date="2016-02" db="EMBL/GenBank/DDBJ databases">
        <authorList>
            <person name="Teng J.L."/>
            <person name="Yang Y."/>
            <person name="Huang Y."/>
            <person name="Guo F."/>
            <person name="Wei W."/>
            <person name="Chen J.H."/>
            <person name="Wong S.Y."/>
            <person name="Lau S.K."/>
            <person name="Woo P.C."/>
        </authorList>
    </citation>
    <scope>NUCLEOTIDE SEQUENCE</scope>
    <source>
        <strain evidence="2">JCM 15929</strain>
    </source>
</reference>
<evidence type="ECO:0008006" key="5">
    <source>
        <dbReference type="Google" id="ProtNLM"/>
    </source>
</evidence>
<dbReference type="Proteomes" id="UP000070258">
    <property type="component" value="Unassembled WGS sequence"/>
</dbReference>
<comment type="caution">
    <text evidence="2">The sequence shown here is derived from an EMBL/GenBank/DDBJ whole genome shotgun (WGS) entry which is preliminary data.</text>
</comment>
<dbReference type="STRING" id="239498.AXK60_18350"/>
<dbReference type="Gene3D" id="3.40.1350.120">
    <property type="match status" value="1"/>
</dbReference>
<evidence type="ECO:0000313" key="2">
    <source>
        <dbReference type="EMBL" id="KXP03755.1"/>
    </source>
</evidence>
<dbReference type="AlphaFoldDB" id="A0A137ZZZ7"/>
<reference evidence="3" key="3">
    <citation type="submission" date="2016-02" db="EMBL/GenBank/DDBJ databases">
        <authorList>
            <person name="Wen L."/>
            <person name="He K."/>
            <person name="Yang H."/>
        </authorList>
    </citation>
    <scope>NUCLEOTIDE SEQUENCE [LARGE SCALE GENOMIC DNA]</scope>
    <source>
        <strain evidence="3">JCM 15929</strain>
    </source>
</reference>
<dbReference type="Proteomes" id="UP000070409">
    <property type="component" value="Unassembled WGS sequence"/>
</dbReference>
<organism evidence="2 3">
    <name type="scientific">Tsukamurella pseudospumae</name>
    <dbReference type="NCBI Taxonomy" id="239498"/>
    <lineage>
        <taxon>Bacteria</taxon>
        <taxon>Bacillati</taxon>
        <taxon>Actinomycetota</taxon>
        <taxon>Actinomycetes</taxon>
        <taxon>Mycobacteriales</taxon>
        <taxon>Tsukamurellaceae</taxon>
        <taxon>Tsukamurella</taxon>
    </lineage>
</organism>
<dbReference type="EMBL" id="LSRF01000058">
    <property type="protein sequence ID" value="KXP03755.1"/>
    <property type="molecule type" value="Genomic_DNA"/>
</dbReference>
<reference evidence="1 4" key="1">
    <citation type="submission" date="2016-02" db="EMBL/GenBank/DDBJ databases">
        <authorList>
            <person name="Teng J.L."/>
            <person name="Tang Y."/>
            <person name="Huang Y."/>
            <person name="Guo F."/>
            <person name="Wei W."/>
            <person name="Chen J.H."/>
            <person name="Wong S.Y."/>
            <person name="Lau S.K."/>
            <person name="Woo P.C."/>
        </authorList>
    </citation>
    <scope>NUCLEOTIDE SEQUENCE [LARGE SCALE GENOMIC DNA]</scope>
    <source>
        <strain evidence="1 4">JCM 13375</strain>
    </source>
</reference>
<gene>
    <name evidence="2" type="ORF">AXK60_18350</name>
    <name evidence="1" type="ORF">AXK61_11005</name>
</gene>
<evidence type="ECO:0000313" key="1">
    <source>
        <dbReference type="EMBL" id="KXO89135.1"/>
    </source>
</evidence>